<keyword evidence="3" id="KW-1185">Reference proteome</keyword>
<accession>A0ABQ4T673</accession>
<evidence type="ECO:0008006" key="4">
    <source>
        <dbReference type="Google" id="ProtNLM"/>
    </source>
</evidence>
<dbReference type="InterPro" id="IPR029058">
    <property type="entry name" value="AB_hydrolase_fold"/>
</dbReference>
<protein>
    <recommendedName>
        <fullName evidence="4">Alpha/beta hydrolase</fullName>
    </recommendedName>
</protein>
<feature type="transmembrane region" description="Helical" evidence="1">
    <location>
        <begin position="219"/>
        <end position="237"/>
    </location>
</feature>
<name>A0ABQ4T673_METOR</name>
<organism evidence="2 3">
    <name type="scientific">Methylobacterium organophilum</name>
    <dbReference type="NCBI Taxonomy" id="410"/>
    <lineage>
        <taxon>Bacteria</taxon>
        <taxon>Pseudomonadati</taxon>
        <taxon>Pseudomonadota</taxon>
        <taxon>Alphaproteobacteria</taxon>
        <taxon>Hyphomicrobiales</taxon>
        <taxon>Methylobacteriaceae</taxon>
        <taxon>Methylobacterium</taxon>
    </lineage>
</organism>
<dbReference type="Gene3D" id="3.40.50.1820">
    <property type="entry name" value="alpha/beta hydrolase"/>
    <property type="match status" value="1"/>
</dbReference>
<feature type="transmembrane region" description="Helical" evidence="1">
    <location>
        <begin position="177"/>
        <end position="199"/>
    </location>
</feature>
<evidence type="ECO:0000256" key="1">
    <source>
        <dbReference type="SAM" id="Phobius"/>
    </source>
</evidence>
<proteinExistence type="predicted"/>
<reference evidence="2" key="2">
    <citation type="submission" date="2021-08" db="EMBL/GenBank/DDBJ databases">
        <authorList>
            <person name="Tani A."/>
            <person name="Ola A."/>
            <person name="Ogura Y."/>
            <person name="Katsura K."/>
            <person name="Hayashi T."/>
        </authorList>
    </citation>
    <scope>NUCLEOTIDE SEQUENCE</scope>
    <source>
        <strain evidence="2">NBRC 15689</strain>
    </source>
</reference>
<keyword evidence="1" id="KW-1133">Transmembrane helix</keyword>
<evidence type="ECO:0000313" key="3">
    <source>
        <dbReference type="Proteomes" id="UP001055156"/>
    </source>
</evidence>
<keyword evidence="1" id="KW-0472">Membrane</keyword>
<dbReference type="Proteomes" id="UP001055156">
    <property type="component" value="Unassembled WGS sequence"/>
</dbReference>
<reference evidence="2" key="1">
    <citation type="journal article" date="2021" name="Front. Microbiol.">
        <title>Comprehensive Comparative Genomics and Phenotyping of Methylobacterium Species.</title>
        <authorList>
            <person name="Alessa O."/>
            <person name="Ogura Y."/>
            <person name="Fujitani Y."/>
            <person name="Takami H."/>
            <person name="Hayashi T."/>
            <person name="Sahin N."/>
            <person name="Tani A."/>
        </authorList>
    </citation>
    <scope>NUCLEOTIDE SEQUENCE</scope>
    <source>
        <strain evidence="2">NBRC 15689</strain>
    </source>
</reference>
<feature type="transmembrane region" description="Helical" evidence="1">
    <location>
        <begin position="145"/>
        <end position="165"/>
    </location>
</feature>
<evidence type="ECO:0000313" key="2">
    <source>
        <dbReference type="EMBL" id="GJE26044.1"/>
    </source>
</evidence>
<comment type="caution">
    <text evidence="2">The sequence shown here is derived from an EMBL/GenBank/DDBJ whole genome shotgun (WGS) entry which is preliminary data.</text>
</comment>
<sequence>MFLCAKRADVLPKIALRSSATGDTAFHVAGAGAWAESMQKAIGYTPPHLADPRPGRVCRRRVFYLPGYDPEARTRYRLLFVRELSRRAKRFGEPKPEIGPAKLSADGFVQSWTVKAGPSLGDTQTRYDVLLWDDIVMRDFARSKFASAGLLLAGMLHALAAGKLFQFYRLNWKYGNVIVYPFVMLAALGLAAAGLAAFAHGHLGNGYDHSLGLPPWLSISLGIALAIGAVKAVEVFLNRIFFWQLVNDWVFNWQHGQGWRPDYERRLDVFAEIVLAEIAADPQVDEILIVGHSTGGLTAAELAARILARDPGLGGEGNPPLALATLGSALPLVALQPQAARLRAEIASLVASRRLVWIDYAAPQDWMNFPGFNPAFDLEAPRVGPIANPTLRSPCFKDIIDPAIYPRVRWRPFRMHFQFLMANDRPGEYDFFAMVLGPQRLRERACATGPATSPKAGSPLTDAA</sequence>
<dbReference type="SUPFAM" id="SSF53474">
    <property type="entry name" value="alpha/beta-Hydrolases"/>
    <property type="match status" value="1"/>
</dbReference>
<dbReference type="EMBL" id="BPQV01000002">
    <property type="protein sequence ID" value="GJE26044.1"/>
    <property type="molecule type" value="Genomic_DNA"/>
</dbReference>
<keyword evidence="1" id="KW-0812">Transmembrane</keyword>
<gene>
    <name evidence="2" type="ORF">LKMONMHP_0888</name>
</gene>